<dbReference type="GO" id="GO:0008757">
    <property type="term" value="F:S-adenosylmethionine-dependent methyltransferase activity"/>
    <property type="evidence" value="ECO:0007669"/>
    <property type="project" value="InterPro"/>
</dbReference>
<accession>A0A846RZN3</accession>
<name>A0A846RZN3_9MICO</name>
<dbReference type="RefSeq" id="WP_342449048.1">
    <property type="nucleotide sequence ID" value="NZ_BAAAPQ010000034.1"/>
</dbReference>
<organism evidence="5 6">
    <name type="scientific">Brevibacterium marinum</name>
    <dbReference type="NCBI Taxonomy" id="418643"/>
    <lineage>
        <taxon>Bacteria</taxon>
        <taxon>Bacillati</taxon>
        <taxon>Actinomycetota</taxon>
        <taxon>Actinomycetes</taxon>
        <taxon>Micrococcales</taxon>
        <taxon>Brevibacteriaceae</taxon>
        <taxon>Brevibacterium</taxon>
    </lineage>
</organism>
<evidence type="ECO:0000313" key="5">
    <source>
        <dbReference type="EMBL" id="NJC57406.1"/>
    </source>
</evidence>
<comment type="similarity">
    <text evidence="1">Belongs to the methyltransferase superfamily.</text>
</comment>
<evidence type="ECO:0000256" key="1">
    <source>
        <dbReference type="ARBA" id="ARBA00008361"/>
    </source>
</evidence>
<evidence type="ECO:0000256" key="2">
    <source>
        <dbReference type="ARBA" id="ARBA00022603"/>
    </source>
</evidence>
<keyword evidence="2 5" id="KW-0489">Methyltransferase</keyword>
<dbReference type="Gene3D" id="3.40.50.150">
    <property type="entry name" value="Vaccinia Virus protein VP39"/>
    <property type="match status" value="1"/>
</dbReference>
<feature type="domain" description="Methyltransferase type 11" evidence="4">
    <location>
        <begin position="46"/>
        <end position="130"/>
    </location>
</feature>
<dbReference type="PANTHER" id="PTHR44942">
    <property type="entry name" value="METHYLTRANSF_11 DOMAIN-CONTAINING PROTEIN"/>
    <property type="match status" value="1"/>
</dbReference>
<keyword evidence="3 5" id="KW-0808">Transferase</keyword>
<evidence type="ECO:0000259" key="4">
    <source>
        <dbReference type="Pfam" id="PF08241"/>
    </source>
</evidence>
<evidence type="ECO:0000256" key="3">
    <source>
        <dbReference type="ARBA" id="ARBA00022679"/>
    </source>
</evidence>
<dbReference type="EMBL" id="JAATJN010000001">
    <property type="protein sequence ID" value="NJC57406.1"/>
    <property type="molecule type" value="Genomic_DNA"/>
</dbReference>
<comment type="caution">
    <text evidence="5">The sequence shown here is derived from an EMBL/GenBank/DDBJ whole genome shotgun (WGS) entry which is preliminary data.</text>
</comment>
<reference evidence="5 6" key="1">
    <citation type="submission" date="2020-03" db="EMBL/GenBank/DDBJ databases">
        <title>Sequencing the genomes of 1000 actinobacteria strains.</title>
        <authorList>
            <person name="Klenk H.-P."/>
        </authorList>
    </citation>
    <scope>NUCLEOTIDE SEQUENCE [LARGE SCALE GENOMIC DNA]</scope>
    <source>
        <strain evidence="5 6">DSM 18964</strain>
    </source>
</reference>
<dbReference type="GO" id="GO:0032259">
    <property type="term" value="P:methylation"/>
    <property type="evidence" value="ECO:0007669"/>
    <property type="project" value="UniProtKB-KW"/>
</dbReference>
<dbReference type="InterPro" id="IPR051052">
    <property type="entry name" value="Diverse_substrate_MTase"/>
</dbReference>
<sequence length="239" mass="26149">MRPRAQSAHGRSFGSLAQLYDDVRPGYPIAAVDLVPTQWAGLDVCDLGAGTGILSRALLDRGTHVIAVDPDEAALASNPAESILGSAEDTGLPSDSVDVVTVAQAWHWFDEGAAAAEISRILRPGGHLLILINQLDVRVAWVLRLSRIMHAGDVYRPGYRPAPVGFDRVGHRLVEFSTPSTVDGVVDLTRTRSYWLRSSPATRNRVEANLRDYLCRELQVEGEFELPYMCLAHLLRLGD</sequence>
<dbReference type="Pfam" id="PF08241">
    <property type="entry name" value="Methyltransf_11"/>
    <property type="match status" value="1"/>
</dbReference>
<keyword evidence="6" id="KW-1185">Reference proteome</keyword>
<dbReference type="AlphaFoldDB" id="A0A846RZN3"/>
<dbReference type="PANTHER" id="PTHR44942:SF4">
    <property type="entry name" value="METHYLTRANSFERASE TYPE 11 DOMAIN-CONTAINING PROTEIN"/>
    <property type="match status" value="1"/>
</dbReference>
<dbReference type="InterPro" id="IPR029063">
    <property type="entry name" value="SAM-dependent_MTases_sf"/>
</dbReference>
<gene>
    <name evidence="5" type="ORF">BKA07_002441</name>
</gene>
<dbReference type="InterPro" id="IPR013216">
    <property type="entry name" value="Methyltransf_11"/>
</dbReference>
<dbReference type="SUPFAM" id="SSF53335">
    <property type="entry name" value="S-adenosyl-L-methionine-dependent methyltransferases"/>
    <property type="match status" value="1"/>
</dbReference>
<dbReference type="CDD" id="cd02440">
    <property type="entry name" value="AdoMet_MTases"/>
    <property type="match status" value="1"/>
</dbReference>
<dbReference type="Proteomes" id="UP000576792">
    <property type="component" value="Unassembled WGS sequence"/>
</dbReference>
<proteinExistence type="inferred from homology"/>
<protein>
    <submittedName>
        <fullName evidence="5">SAM-dependent methyltransferase</fullName>
    </submittedName>
</protein>
<evidence type="ECO:0000313" key="6">
    <source>
        <dbReference type="Proteomes" id="UP000576792"/>
    </source>
</evidence>